<feature type="transmembrane region" description="Helical" evidence="1">
    <location>
        <begin position="12"/>
        <end position="36"/>
    </location>
</feature>
<feature type="transmembrane region" description="Helical" evidence="1">
    <location>
        <begin position="101"/>
        <end position="121"/>
    </location>
</feature>
<evidence type="ECO:0000313" key="3">
    <source>
        <dbReference type="Proteomes" id="UP001595798"/>
    </source>
</evidence>
<proteinExistence type="predicted"/>
<evidence type="ECO:0000313" key="2">
    <source>
        <dbReference type="EMBL" id="MFC4259701.1"/>
    </source>
</evidence>
<gene>
    <name evidence="2" type="ORF">ACFOZ5_11735</name>
</gene>
<keyword evidence="3" id="KW-1185">Reference proteome</keyword>
<comment type="caution">
    <text evidence="2">The sequence shown here is derived from an EMBL/GenBank/DDBJ whole genome shotgun (WGS) entry which is preliminary data.</text>
</comment>
<dbReference type="EMBL" id="JBHSDI010000015">
    <property type="protein sequence ID" value="MFC4259701.1"/>
    <property type="molecule type" value="Genomic_DNA"/>
</dbReference>
<dbReference type="InterPro" id="IPR007498">
    <property type="entry name" value="PqiA-like"/>
</dbReference>
<dbReference type="Pfam" id="PF04403">
    <property type="entry name" value="PqiA"/>
    <property type="match status" value="1"/>
</dbReference>
<dbReference type="Proteomes" id="UP001595798">
    <property type="component" value="Unassembled WGS sequence"/>
</dbReference>
<evidence type="ECO:0000256" key="1">
    <source>
        <dbReference type="SAM" id="Phobius"/>
    </source>
</evidence>
<sequence length="170" mass="18597">MKKLLPGMNRAILMAALVTFVLGVTLPMFSLHKFVVIEDSFSLLGGVWHLLIRGELLLALIIFLFSVATPLYKLAVCWHIAAGRAVCQEKKLRLVNRLMLIGKWSMADVFIIAIMAATIKFGGLASVQVHIGLVFFAVSVVLSMVVTQRICSQYKLRPVTEAAIAQAAGD</sequence>
<protein>
    <submittedName>
        <fullName evidence="2">Paraquat-inducible protein A</fullName>
    </submittedName>
</protein>
<feature type="transmembrane region" description="Helical" evidence="1">
    <location>
        <begin position="127"/>
        <end position="147"/>
    </location>
</feature>
<keyword evidence="1" id="KW-1133">Transmembrane helix</keyword>
<accession>A0ABV8QH99</accession>
<keyword evidence="1" id="KW-0812">Transmembrane</keyword>
<keyword evidence="1" id="KW-0472">Membrane</keyword>
<name>A0ABV8QH99_9GAMM</name>
<feature type="transmembrane region" description="Helical" evidence="1">
    <location>
        <begin position="56"/>
        <end position="81"/>
    </location>
</feature>
<organism evidence="2 3">
    <name type="scientific">Marinobacter lacisalsi</name>
    <dbReference type="NCBI Taxonomy" id="475979"/>
    <lineage>
        <taxon>Bacteria</taxon>
        <taxon>Pseudomonadati</taxon>
        <taxon>Pseudomonadota</taxon>
        <taxon>Gammaproteobacteria</taxon>
        <taxon>Pseudomonadales</taxon>
        <taxon>Marinobacteraceae</taxon>
        <taxon>Marinobacter</taxon>
    </lineage>
</organism>
<reference evidence="3" key="1">
    <citation type="journal article" date="2019" name="Int. J. Syst. Evol. Microbiol.">
        <title>The Global Catalogue of Microorganisms (GCM) 10K type strain sequencing project: providing services to taxonomists for standard genome sequencing and annotation.</title>
        <authorList>
            <consortium name="The Broad Institute Genomics Platform"/>
            <consortium name="The Broad Institute Genome Sequencing Center for Infectious Disease"/>
            <person name="Wu L."/>
            <person name="Ma J."/>
        </authorList>
    </citation>
    <scope>NUCLEOTIDE SEQUENCE [LARGE SCALE GENOMIC DNA]</scope>
    <source>
        <strain evidence="3">CECT 7297</strain>
    </source>
</reference>
<dbReference type="RefSeq" id="WP_379887497.1">
    <property type="nucleotide sequence ID" value="NZ_JBHSDI010000015.1"/>
</dbReference>